<evidence type="ECO:0000313" key="1">
    <source>
        <dbReference type="EMBL" id="CAG2254903.1"/>
    </source>
</evidence>
<comment type="caution">
    <text evidence="1">The sequence shown here is derived from an EMBL/GenBank/DDBJ whole genome shotgun (WGS) entry which is preliminary data.</text>
</comment>
<name>A0A8S3V9U6_MYTED</name>
<accession>A0A8S3V9U6</accession>
<proteinExistence type="predicted"/>
<reference evidence="1" key="1">
    <citation type="submission" date="2021-03" db="EMBL/GenBank/DDBJ databases">
        <authorList>
            <person name="Bekaert M."/>
        </authorList>
    </citation>
    <scope>NUCLEOTIDE SEQUENCE</scope>
</reference>
<gene>
    <name evidence="1" type="ORF">MEDL_66366</name>
</gene>
<organism evidence="1 2">
    <name type="scientific">Mytilus edulis</name>
    <name type="common">Blue mussel</name>
    <dbReference type="NCBI Taxonomy" id="6550"/>
    <lineage>
        <taxon>Eukaryota</taxon>
        <taxon>Metazoa</taxon>
        <taxon>Spiralia</taxon>
        <taxon>Lophotrochozoa</taxon>
        <taxon>Mollusca</taxon>
        <taxon>Bivalvia</taxon>
        <taxon>Autobranchia</taxon>
        <taxon>Pteriomorphia</taxon>
        <taxon>Mytilida</taxon>
        <taxon>Mytiloidea</taxon>
        <taxon>Mytilidae</taxon>
        <taxon>Mytilinae</taxon>
        <taxon>Mytilus</taxon>
    </lineage>
</organism>
<protein>
    <submittedName>
        <fullName evidence="1">Uncharacterized protein</fullName>
    </submittedName>
</protein>
<keyword evidence="2" id="KW-1185">Reference proteome</keyword>
<evidence type="ECO:0000313" key="2">
    <source>
        <dbReference type="Proteomes" id="UP000683360"/>
    </source>
</evidence>
<sequence>MDNHGDTIPPIMDYGYSHYQSWTTDTSHHQLDRIQLTNPVMDYGYRLPIMHCRYSHQSVMDYGYNHHHCGPTVMDYGYIPPVQCSHLLIAHYGCNTSHYQRIQPPTVILQIQQPIILQIQPPTIIHYRFNTPTIIHYRYNHHQSHYRYITTNNHTLRYNTTNHHYRHNHHQSYTDTATAIIYYRIPNGTARSCTTDTAAASHYGCNHPKSCTTGCNHQSLQMPATTSHTLQIPTVTRYSHTALHGYSHHQSTLRIQPPDHFPDRATASWTSDTATAFMHSGYSHHQSYATRCSNYQSYYRCSHHQSHYRLQPPAVMHYWIQPPPIIHYRCNTTVHAYGYNHARSCTLDTAAPILLLNAATCSRFIFWMQPPPKFIHYGYSHRNHGLRIQQPLIADYQDDYHQSWTTGYSNRKSWTTDDTTNHRP</sequence>
<dbReference type="Proteomes" id="UP000683360">
    <property type="component" value="Unassembled WGS sequence"/>
</dbReference>
<dbReference type="EMBL" id="CAJPWZ010003256">
    <property type="protein sequence ID" value="CAG2254903.1"/>
    <property type="molecule type" value="Genomic_DNA"/>
</dbReference>
<dbReference type="AlphaFoldDB" id="A0A8S3V9U6"/>